<feature type="domain" description="Pyrroline-5-carboxylate reductase catalytic N-terminal" evidence="5">
    <location>
        <begin position="2"/>
        <end position="97"/>
    </location>
</feature>
<dbReference type="InterPro" id="IPR053790">
    <property type="entry name" value="P5CR-like_CS"/>
</dbReference>
<dbReference type="PANTHER" id="PTHR11645">
    <property type="entry name" value="PYRROLINE-5-CARBOXYLATE REDUCTASE"/>
    <property type="match status" value="1"/>
</dbReference>
<dbReference type="InterPro" id="IPR000304">
    <property type="entry name" value="Pyrroline-COOH_reductase"/>
</dbReference>
<comment type="pathway">
    <text evidence="2">Amino-acid biosynthesis; L-proline biosynthesis; L-proline from L-glutamate 5-semialdehyde: step 1/1.</text>
</comment>
<feature type="coiled-coil region" evidence="4">
    <location>
        <begin position="250"/>
        <end position="277"/>
    </location>
</feature>
<evidence type="ECO:0000256" key="1">
    <source>
        <dbReference type="ARBA" id="ARBA00005525"/>
    </source>
</evidence>
<reference evidence="7 8" key="1">
    <citation type="submission" date="2017-07" db="EMBL/GenBank/DDBJ databases">
        <title>Genome sequencing and assembly of Paenibacillus rigui.</title>
        <authorList>
            <person name="Mayilraj S."/>
        </authorList>
    </citation>
    <scope>NUCLEOTIDE SEQUENCE [LARGE SCALE GENOMIC DNA]</scope>
    <source>
        <strain evidence="7 8">JCM 16352</strain>
    </source>
</reference>
<evidence type="ECO:0000259" key="5">
    <source>
        <dbReference type="Pfam" id="PF03807"/>
    </source>
</evidence>
<dbReference type="NCBIfam" id="NF005814">
    <property type="entry name" value="PRK07680.1"/>
    <property type="match status" value="1"/>
</dbReference>
<comment type="similarity">
    <text evidence="1 2">Belongs to the pyrroline-5-carboxylate reductase family.</text>
</comment>
<dbReference type="EMBL" id="NMQW01000017">
    <property type="protein sequence ID" value="OXM86157.1"/>
    <property type="molecule type" value="Genomic_DNA"/>
</dbReference>
<evidence type="ECO:0000256" key="4">
    <source>
        <dbReference type="SAM" id="Coils"/>
    </source>
</evidence>
<evidence type="ECO:0000256" key="2">
    <source>
        <dbReference type="HAMAP-Rule" id="MF_01925"/>
    </source>
</evidence>
<dbReference type="GO" id="GO:0055129">
    <property type="term" value="P:L-proline biosynthetic process"/>
    <property type="evidence" value="ECO:0007669"/>
    <property type="project" value="UniProtKB-UniRule"/>
</dbReference>
<comment type="catalytic activity">
    <reaction evidence="2">
        <text>L-proline + NAD(+) = (S)-1-pyrroline-5-carboxylate + NADH + 2 H(+)</text>
        <dbReference type="Rhea" id="RHEA:14105"/>
        <dbReference type="ChEBI" id="CHEBI:15378"/>
        <dbReference type="ChEBI" id="CHEBI:17388"/>
        <dbReference type="ChEBI" id="CHEBI:57540"/>
        <dbReference type="ChEBI" id="CHEBI:57945"/>
        <dbReference type="ChEBI" id="CHEBI:60039"/>
        <dbReference type="EC" id="1.5.1.2"/>
    </reaction>
</comment>
<sequence length="277" mass="30302">MRVGFIGTGSMGSILIEAFIQSGALNPDQIVATNRTIDKVERLAASYPGLRIAVSNIDVVSNSDMFFICVRPGDYKAVLAEIGETVHPSQILISITSPVLIRHLEEQARCKIAKIIPSITNYALSGATLCIYSDRMTVEDEEVLENLLSHISAPIRVSEKYTRVSSDLTSCGPAFLSYFIQKFVDAAVQETGISEQEATQLASEMTLGTGKLLTTGGFTPEAIQKRVSVPGGITAEGLRIMEKELRGMFNHVIRTTHAKYEEDLEKLEAQFLNTKVD</sequence>
<dbReference type="InterPro" id="IPR036291">
    <property type="entry name" value="NAD(P)-bd_dom_sf"/>
</dbReference>
<dbReference type="RefSeq" id="WP_094015306.1">
    <property type="nucleotide sequence ID" value="NZ_NMQW01000017.1"/>
</dbReference>
<evidence type="ECO:0000259" key="6">
    <source>
        <dbReference type="Pfam" id="PF14748"/>
    </source>
</evidence>
<dbReference type="GO" id="GO:0004735">
    <property type="term" value="F:pyrroline-5-carboxylate reductase activity"/>
    <property type="evidence" value="ECO:0007669"/>
    <property type="project" value="UniProtKB-UniRule"/>
</dbReference>
<accession>A0A229URE3</accession>
<comment type="caution">
    <text evidence="7">The sequence shown here is derived from an EMBL/GenBank/DDBJ whole genome shotgun (WGS) entry which is preliminary data.</text>
</comment>
<keyword evidence="2 3" id="KW-0521">NADP</keyword>
<feature type="binding site" evidence="3">
    <location>
        <position position="56"/>
    </location>
    <ligand>
        <name>NADPH</name>
        <dbReference type="ChEBI" id="CHEBI:57783"/>
    </ligand>
</feature>
<dbReference type="Proteomes" id="UP000215509">
    <property type="component" value="Unassembled WGS sequence"/>
</dbReference>
<feature type="binding site" evidence="3">
    <location>
        <begin position="6"/>
        <end position="11"/>
    </location>
    <ligand>
        <name>NADP(+)</name>
        <dbReference type="ChEBI" id="CHEBI:58349"/>
    </ligand>
</feature>
<keyword evidence="2" id="KW-0028">Amino-acid biosynthesis</keyword>
<evidence type="ECO:0000313" key="8">
    <source>
        <dbReference type="Proteomes" id="UP000215509"/>
    </source>
</evidence>
<protein>
    <recommendedName>
        <fullName evidence="2">Pyrroline-5-carboxylate reductase</fullName>
        <shortName evidence="2">P5C reductase</shortName>
        <shortName evidence="2">P5CR</shortName>
        <ecNumber evidence="2">1.5.1.2</ecNumber>
    </recommendedName>
    <alternativeName>
        <fullName evidence="2">PCA reductase</fullName>
    </alternativeName>
</protein>
<dbReference type="InterPro" id="IPR028939">
    <property type="entry name" value="P5C_Rdtase_cat_N"/>
</dbReference>
<keyword evidence="2" id="KW-0963">Cytoplasm</keyword>
<dbReference type="SUPFAM" id="SSF48179">
    <property type="entry name" value="6-phosphogluconate dehydrogenase C-terminal domain-like"/>
    <property type="match status" value="1"/>
</dbReference>
<keyword evidence="2" id="KW-0641">Proline biosynthesis</keyword>
<dbReference type="InterPro" id="IPR029036">
    <property type="entry name" value="P5CR_dimer"/>
</dbReference>
<feature type="domain" description="Pyrroline-5-carboxylate reductase dimerisation" evidence="6">
    <location>
        <begin position="159"/>
        <end position="262"/>
    </location>
</feature>
<dbReference type="Pfam" id="PF03807">
    <property type="entry name" value="F420_oxidored"/>
    <property type="match status" value="1"/>
</dbReference>
<dbReference type="HAMAP" id="MF_01925">
    <property type="entry name" value="P5C_reductase"/>
    <property type="match status" value="1"/>
</dbReference>
<dbReference type="AlphaFoldDB" id="A0A229URE3"/>
<proteinExistence type="inferred from homology"/>
<gene>
    <name evidence="2" type="primary">proC</name>
    <name evidence="7" type="ORF">CF651_13155</name>
</gene>
<dbReference type="PROSITE" id="PS00521">
    <property type="entry name" value="P5CR"/>
    <property type="match status" value="1"/>
</dbReference>
<comment type="subcellular location">
    <subcellularLocation>
        <location evidence="2">Cytoplasm</location>
    </subcellularLocation>
</comment>
<evidence type="ECO:0000256" key="3">
    <source>
        <dbReference type="PIRSR" id="PIRSR000193-1"/>
    </source>
</evidence>
<organism evidence="7 8">
    <name type="scientific">Paenibacillus rigui</name>
    <dbReference type="NCBI Taxonomy" id="554312"/>
    <lineage>
        <taxon>Bacteria</taxon>
        <taxon>Bacillati</taxon>
        <taxon>Bacillota</taxon>
        <taxon>Bacilli</taxon>
        <taxon>Bacillales</taxon>
        <taxon>Paenibacillaceae</taxon>
        <taxon>Paenibacillus</taxon>
    </lineage>
</organism>
<evidence type="ECO:0000313" key="7">
    <source>
        <dbReference type="EMBL" id="OXM86157.1"/>
    </source>
</evidence>
<dbReference type="GO" id="GO:0005737">
    <property type="term" value="C:cytoplasm"/>
    <property type="evidence" value="ECO:0007669"/>
    <property type="project" value="UniProtKB-SubCell"/>
</dbReference>
<dbReference type="UniPathway" id="UPA00098">
    <property type="reaction ID" value="UER00361"/>
</dbReference>
<dbReference type="EC" id="1.5.1.2" evidence="2"/>
<dbReference type="PIRSF" id="PIRSF000193">
    <property type="entry name" value="Pyrrol-5-carb_rd"/>
    <property type="match status" value="1"/>
</dbReference>
<dbReference type="Gene3D" id="1.10.3730.10">
    <property type="entry name" value="ProC C-terminal domain-like"/>
    <property type="match status" value="1"/>
</dbReference>
<dbReference type="PANTHER" id="PTHR11645:SF51">
    <property type="entry name" value="COME OPERON PROTEIN 4"/>
    <property type="match status" value="1"/>
</dbReference>
<keyword evidence="2" id="KW-0560">Oxidoreductase</keyword>
<dbReference type="Pfam" id="PF14748">
    <property type="entry name" value="P5CR_dimer"/>
    <property type="match status" value="1"/>
</dbReference>
<dbReference type="Gene3D" id="3.40.50.720">
    <property type="entry name" value="NAD(P)-binding Rossmann-like Domain"/>
    <property type="match status" value="1"/>
</dbReference>
<comment type="function">
    <text evidence="2">Catalyzes the reduction of 1-pyrroline-5-carboxylate (PCA) to L-proline.</text>
</comment>
<dbReference type="OrthoDB" id="9805754at2"/>
<keyword evidence="8" id="KW-1185">Reference proteome</keyword>
<name>A0A229URE3_9BACL</name>
<comment type="catalytic activity">
    <reaction evidence="2">
        <text>L-proline + NADP(+) = (S)-1-pyrroline-5-carboxylate + NADPH + 2 H(+)</text>
        <dbReference type="Rhea" id="RHEA:14109"/>
        <dbReference type="ChEBI" id="CHEBI:15378"/>
        <dbReference type="ChEBI" id="CHEBI:17388"/>
        <dbReference type="ChEBI" id="CHEBI:57783"/>
        <dbReference type="ChEBI" id="CHEBI:58349"/>
        <dbReference type="ChEBI" id="CHEBI:60039"/>
        <dbReference type="EC" id="1.5.1.2"/>
    </reaction>
</comment>
<keyword evidence="4" id="KW-0175">Coiled coil</keyword>
<dbReference type="SUPFAM" id="SSF51735">
    <property type="entry name" value="NAD(P)-binding Rossmann-fold domains"/>
    <property type="match status" value="1"/>
</dbReference>
<dbReference type="InterPro" id="IPR008927">
    <property type="entry name" value="6-PGluconate_DH-like_C_sf"/>
</dbReference>